<comment type="catalytic activity">
    <reaction evidence="10">
        <text>a 5'-end triphospho-ribonucleoside in mRNA + H2O = a 5'-end diphospho-ribonucleoside in mRNA + phosphate + H(+)</text>
        <dbReference type="Rhea" id="RHEA:67004"/>
        <dbReference type="Rhea" id="RHEA-COMP:17164"/>
        <dbReference type="Rhea" id="RHEA-COMP:17165"/>
        <dbReference type="ChEBI" id="CHEBI:15377"/>
        <dbReference type="ChEBI" id="CHEBI:15378"/>
        <dbReference type="ChEBI" id="CHEBI:43474"/>
        <dbReference type="ChEBI" id="CHEBI:167616"/>
        <dbReference type="ChEBI" id="CHEBI:167618"/>
        <dbReference type="EC" id="3.6.1.74"/>
    </reaction>
</comment>
<protein>
    <recommendedName>
        <fullName evidence="10">mRNA-capping enzyme</fullName>
    </recommendedName>
    <domain>
        <recommendedName>
            <fullName evidence="10">mRNA 5'-triphosphate monophosphatase</fullName>
            <ecNumber evidence="10">3.6.1.74</ecNumber>
        </recommendedName>
        <alternativeName>
            <fullName evidence="10">mRNA 5'-phosphatase</fullName>
        </alternativeName>
    </domain>
    <domain>
        <recommendedName>
            <fullName evidence="10">mRNA guanylyltransferase</fullName>
            <ecNumber evidence="10">2.7.7.50</ecNumber>
        </recommendedName>
        <alternativeName>
            <fullName evidence="10">GTP--RNA guanylyltransferase</fullName>
            <shortName evidence="10">GTase</shortName>
        </alternativeName>
    </domain>
</protein>
<feature type="binding site" evidence="13">
    <location>
        <position position="304"/>
    </location>
    <ligand>
        <name>GTP</name>
        <dbReference type="ChEBI" id="CHEBI:37565"/>
    </ligand>
</feature>
<evidence type="ECO:0000256" key="7">
    <source>
        <dbReference type="ARBA" id="ARBA00023134"/>
    </source>
</evidence>
<evidence type="ECO:0000256" key="1">
    <source>
        <dbReference type="ARBA" id="ARBA00004123"/>
    </source>
</evidence>
<evidence type="ECO:0000313" key="18">
    <source>
        <dbReference type="RefSeq" id="XP_011494608.1"/>
    </source>
</evidence>
<dbReference type="SUPFAM" id="SSF52799">
    <property type="entry name" value="(Phosphotyrosine protein) phosphatases II"/>
    <property type="match status" value="1"/>
</dbReference>
<dbReference type="CDD" id="cd07895">
    <property type="entry name" value="Adenylation_mRNA_capping"/>
    <property type="match status" value="1"/>
</dbReference>
<dbReference type="FunFam" id="2.40.50.140:FF:000111">
    <property type="entry name" value="mRNA-capping enzyme"/>
    <property type="match status" value="1"/>
</dbReference>
<accession>A0AAJ6VKW7</accession>
<dbReference type="KEGG" id="csol:105359661"/>
<keyword evidence="4 10" id="KW-0548">Nucleotidyltransferase</keyword>
<evidence type="ECO:0000256" key="8">
    <source>
        <dbReference type="ARBA" id="ARBA00023242"/>
    </source>
</evidence>
<feature type="binding site" evidence="13">
    <location>
        <position position="320"/>
    </location>
    <ligand>
        <name>GTP</name>
        <dbReference type="ChEBI" id="CHEBI:37565"/>
    </ligand>
</feature>
<evidence type="ECO:0000256" key="3">
    <source>
        <dbReference type="ARBA" id="ARBA00022679"/>
    </source>
</evidence>
<comment type="similarity">
    <text evidence="10">In the C-terminal section; belongs to the eukaryotic GTase family.</text>
</comment>
<comment type="catalytic activity">
    <reaction evidence="9">
        <text>a 5'-end diphospho-ribonucleoside in mRNA + GTP + H(+) = a 5'-end (5'-triphosphoguanosine)-ribonucleoside in mRNA + diphosphate</text>
        <dbReference type="Rhea" id="RHEA:67012"/>
        <dbReference type="Rhea" id="RHEA-COMP:17165"/>
        <dbReference type="Rhea" id="RHEA-COMP:17166"/>
        <dbReference type="ChEBI" id="CHEBI:15378"/>
        <dbReference type="ChEBI" id="CHEBI:33019"/>
        <dbReference type="ChEBI" id="CHEBI:37565"/>
        <dbReference type="ChEBI" id="CHEBI:167616"/>
        <dbReference type="ChEBI" id="CHEBI:167617"/>
        <dbReference type="EC" id="2.7.7.50"/>
    </reaction>
    <physiologicalReaction direction="left-to-right" evidence="9">
        <dbReference type="Rhea" id="RHEA:67013"/>
    </physiologicalReaction>
</comment>
<dbReference type="GO" id="GO:0004721">
    <property type="term" value="F:phosphoprotein phosphatase activity"/>
    <property type="evidence" value="ECO:0007669"/>
    <property type="project" value="UniProtKB-UniRule"/>
</dbReference>
<evidence type="ECO:0000256" key="11">
    <source>
        <dbReference type="PIRSR" id="PIRSR036958-1"/>
    </source>
</evidence>
<gene>
    <name evidence="17 18" type="primary">LOC105359661</name>
</gene>
<dbReference type="Gene3D" id="3.30.470.30">
    <property type="entry name" value="DNA ligase/mRNA capping enzyme"/>
    <property type="match status" value="1"/>
</dbReference>
<dbReference type="GO" id="GO:0004484">
    <property type="term" value="F:mRNA guanylyltransferase activity"/>
    <property type="evidence" value="ECO:0007669"/>
    <property type="project" value="UniProtKB-UniRule"/>
</dbReference>
<keyword evidence="16" id="KW-1185">Reference proteome</keyword>
<dbReference type="Pfam" id="PF00782">
    <property type="entry name" value="DSPc"/>
    <property type="match status" value="1"/>
</dbReference>
<dbReference type="PROSITE" id="PS00383">
    <property type="entry name" value="TYR_PHOSPHATASE_1"/>
    <property type="match status" value="1"/>
</dbReference>
<dbReference type="PROSITE" id="PS50056">
    <property type="entry name" value="TYR_PHOSPHATASE_2"/>
    <property type="match status" value="1"/>
</dbReference>
<dbReference type="GO" id="GO:0005525">
    <property type="term" value="F:GTP binding"/>
    <property type="evidence" value="ECO:0007669"/>
    <property type="project" value="UniProtKB-UniRule"/>
</dbReference>
<dbReference type="PANTHER" id="PTHR10367">
    <property type="entry name" value="MRNA-CAPPING ENZYME"/>
    <property type="match status" value="1"/>
</dbReference>
<evidence type="ECO:0000259" key="15">
    <source>
        <dbReference type="PROSITE" id="PS50056"/>
    </source>
</evidence>
<feature type="compositionally biased region" description="Basic residues" evidence="14">
    <location>
        <begin position="220"/>
        <end position="230"/>
    </location>
</feature>
<dbReference type="GO" id="GO:0140818">
    <property type="term" value="F:mRNA 5'-triphosphate monophosphatase activity"/>
    <property type="evidence" value="ECO:0007669"/>
    <property type="project" value="UniProtKB-EC"/>
</dbReference>
<dbReference type="Proteomes" id="UP000695007">
    <property type="component" value="Unplaced"/>
</dbReference>
<evidence type="ECO:0000256" key="5">
    <source>
        <dbReference type="ARBA" id="ARBA00022741"/>
    </source>
</evidence>
<name>A0AAJ6VKW7_9HYME</name>
<dbReference type="RefSeq" id="XP_011494608.1">
    <property type="nucleotide sequence ID" value="XM_011496306.1"/>
</dbReference>
<dbReference type="GO" id="GO:0005524">
    <property type="term" value="F:ATP binding"/>
    <property type="evidence" value="ECO:0007669"/>
    <property type="project" value="InterPro"/>
</dbReference>
<comment type="subcellular location">
    <subcellularLocation>
        <location evidence="1 10">Nucleus</location>
    </subcellularLocation>
</comment>
<dbReference type="Pfam" id="PF03919">
    <property type="entry name" value="mRNA_cap_C"/>
    <property type="match status" value="1"/>
</dbReference>
<dbReference type="InterPro" id="IPR013846">
    <property type="entry name" value="mRNA_cap_enzyme_C"/>
</dbReference>
<keyword evidence="8 10" id="KW-0539">Nucleus</keyword>
<dbReference type="InterPro" id="IPR051029">
    <property type="entry name" value="mRNA_Capping_Enz/RNA_Phosphat"/>
</dbReference>
<dbReference type="InterPro" id="IPR016130">
    <property type="entry name" value="Tyr_Pase_AS"/>
</dbReference>
<comment type="function">
    <text evidence="10">Bifunctional mRNA-capping enzyme exhibiting RNA 5'-triphosphate monophosphatase activity in the N-terminal part and mRNA guanylyltransferase activity in the C-terminal part. Catalyzes the first two steps of cap formation: by removing the gamma-phosphate from the 5'-triphosphate end of nascent mRNA to yield a diphosphate end, and by transferring the GMP moiety of GTP to the 5'-diphosphate terminus of RNA via a covalent enzyme-GMP reaction intermediate.</text>
</comment>
<keyword evidence="6 10" id="KW-0506">mRNA capping</keyword>
<dbReference type="SUPFAM" id="SSF50249">
    <property type="entry name" value="Nucleic acid-binding proteins"/>
    <property type="match status" value="1"/>
</dbReference>
<sequence length="611" mass="70416">MSQWMQSNVGPVPSRWLNCPRKSIKLIHNKFLAFKTPLSSCFDDEVPEECRFTVEMLLASIKSQRLKIGLWIDLTNTSRFYEKQEIEQKDVRYLKLQCRGYGETPSAEQVKTFVQVCKNFIAHNPLEIIGVHCTHGYNRTGFMIVSYLVETDESSLDASLAQFTDARPPGIYKDHYIRELYSRYDDVNDAPAAPPRPAWCLEYDTASDSGDDASTATHSERKHSHKNRRREYMKQNPVFMSGVPGVTPVLDFQKASGIQRRVQDICNWQSTGFPGAQPVSMDSENLCFLHQKPYRVSWKADGTRYMMLIQGDGQVYFIDRNNSIFSVDKLTFPHVRDCNKKLKDTLLDGEMVIDKAQSKEYPRYLTYDVIMYDGKDVSKLTFYPERYRIIEKEIMGGRHRAMKEGRLIREKEPFSIRLKEFWDVTQAGSLLSDKFAKQLGHEPDGLVFQPDKEPYKAGPCADVLKWKPLSLNSVDFKLKVVVESGVGIVRRSVGQLYVGGLEVPFTSIKLTKELKDFNNKIIECKYENNQWVFMRGRMDKSYPNSFSTVKAVCASISNPVTKEKLLDFIRKHRFSPDDSELMPPPRNHMRSNCAYLVYQRSVVERQEVASD</sequence>
<feature type="domain" description="Tyrosine specific protein phosphatases" evidence="15">
    <location>
        <begin position="111"/>
        <end position="178"/>
    </location>
</feature>
<organism evidence="16 17">
    <name type="scientific">Ceratosolen solmsi marchali</name>
    <dbReference type="NCBI Taxonomy" id="326594"/>
    <lineage>
        <taxon>Eukaryota</taxon>
        <taxon>Metazoa</taxon>
        <taxon>Ecdysozoa</taxon>
        <taxon>Arthropoda</taxon>
        <taxon>Hexapoda</taxon>
        <taxon>Insecta</taxon>
        <taxon>Pterygota</taxon>
        <taxon>Neoptera</taxon>
        <taxon>Endopterygota</taxon>
        <taxon>Hymenoptera</taxon>
        <taxon>Apocrita</taxon>
        <taxon>Proctotrupomorpha</taxon>
        <taxon>Chalcidoidea</taxon>
        <taxon>Agaonidae</taxon>
        <taxon>Agaoninae</taxon>
        <taxon>Ceratosolen</taxon>
    </lineage>
</organism>
<dbReference type="FunFam" id="3.90.190.10:FF:000040">
    <property type="entry name" value="mRNA-capping enzyme"/>
    <property type="match status" value="1"/>
</dbReference>
<dbReference type="AlphaFoldDB" id="A0AAJ6VKW7"/>
<keyword evidence="5 10" id="KW-0547">Nucleotide-binding</keyword>
<dbReference type="GO" id="GO:0005634">
    <property type="term" value="C:nucleus"/>
    <property type="evidence" value="ECO:0007669"/>
    <property type="project" value="UniProtKB-SubCell"/>
</dbReference>
<feature type="compositionally biased region" description="Low complexity" evidence="14">
    <location>
        <begin position="208"/>
        <end position="217"/>
    </location>
</feature>
<keyword evidence="7 10" id="KW-0342">GTP-binding</keyword>
<dbReference type="RefSeq" id="XP_011494607.1">
    <property type="nucleotide sequence ID" value="XM_011496305.1"/>
</dbReference>
<dbReference type="InterPro" id="IPR001339">
    <property type="entry name" value="mRNA_cap_enzyme_adenylation"/>
</dbReference>
<evidence type="ECO:0000256" key="12">
    <source>
        <dbReference type="PIRSR" id="PIRSR036958-2"/>
    </source>
</evidence>
<dbReference type="InterPro" id="IPR000340">
    <property type="entry name" value="Dual-sp_phosphatase_cat-dom"/>
</dbReference>
<dbReference type="EC" id="3.6.1.74" evidence="10"/>
<dbReference type="GeneID" id="105359661"/>
<dbReference type="InterPro" id="IPR017074">
    <property type="entry name" value="mRNA_cap_enz_bifunc"/>
</dbReference>
<evidence type="ECO:0000256" key="13">
    <source>
        <dbReference type="PIRSR" id="PIRSR036958-3"/>
    </source>
</evidence>
<evidence type="ECO:0000313" key="16">
    <source>
        <dbReference type="Proteomes" id="UP000695007"/>
    </source>
</evidence>
<dbReference type="SUPFAM" id="SSF56091">
    <property type="entry name" value="DNA ligase/mRNA capping enzyme, catalytic domain"/>
    <property type="match status" value="1"/>
</dbReference>
<keyword evidence="10" id="KW-0378">Hydrolase</keyword>
<dbReference type="Gene3D" id="2.40.50.140">
    <property type="entry name" value="Nucleic acid-binding proteins"/>
    <property type="match status" value="1"/>
</dbReference>
<dbReference type="FunFam" id="3.30.470.30:FF:000040">
    <property type="entry name" value="mRNA-capping enzyme"/>
    <property type="match status" value="1"/>
</dbReference>
<evidence type="ECO:0000256" key="2">
    <source>
        <dbReference type="ARBA" id="ARBA00022664"/>
    </source>
</evidence>
<keyword evidence="2 10" id="KW-0507">mRNA processing</keyword>
<dbReference type="InterPro" id="IPR000387">
    <property type="entry name" value="Tyr_Pase_dom"/>
</dbReference>
<feature type="active site" description="Phosphocysteine intermediate" evidence="11">
    <location>
        <position position="133"/>
    </location>
</feature>
<dbReference type="InterPro" id="IPR029021">
    <property type="entry name" value="Prot-tyrosine_phosphatase-like"/>
</dbReference>
<proteinExistence type="inferred from homology"/>
<evidence type="ECO:0000313" key="17">
    <source>
        <dbReference type="RefSeq" id="XP_011494607.1"/>
    </source>
</evidence>
<evidence type="ECO:0000256" key="10">
    <source>
        <dbReference type="PIRNR" id="PIRNR036958"/>
    </source>
</evidence>
<comment type="similarity">
    <text evidence="10">In the N-terminal section; belongs to the non-receptor class of the protein-tyrosine phosphatase family.</text>
</comment>
<dbReference type="CTD" id="32379"/>
<feature type="binding site" evidence="13">
    <location>
        <begin position="535"/>
        <end position="540"/>
    </location>
    <ligand>
        <name>GTP</name>
        <dbReference type="ChEBI" id="CHEBI:37565"/>
    </ligand>
</feature>
<evidence type="ECO:0000256" key="14">
    <source>
        <dbReference type="SAM" id="MobiDB-lite"/>
    </source>
</evidence>
<dbReference type="InterPro" id="IPR012340">
    <property type="entry name" value="NA-bd_OB-fold"/>
</dbReference>
<evidence type="ECO:0000256" key="4">
    <source>
        <dbReference type="ARBA" id="ARBA00022695"/>
    </source>
</evidence>
<feature type="region of interest" description="Disordered" evidence="14">
    <location>
        <begin position="208"/>
        <end position="230"/>
    </location>
</feature>
<feature type="binding site" evidence="13">
    <location>
        <begin position="465"/>
        <end position="467"/>
    </location>
    <ligand>
        <name>GTP</name>
        <dbReference type="ChEBI" id="CHEBI:37565"/>
    </ligand>
</feature>
<dbReference type="Gene3D" id="3.90.190.10">
    <property type="entry name" value="Protein tyrosine phosphatase superfamily"/>
    <property type="match status" value="1"/>
</dbReference>
<reference evidence="17 18" key="1">
    <citation type="submission" date="2025-04" db="UniProtKB">
        <authorList>
            <consortium name="RefSeq"/>
        </authorList>
    </citation>
    <scope>IDENTIFICATION</scope>
</reference>
<dbReference type="PIRSF" id="PIRSF036958">
    <property type="entry name" value="mRNA_capping_HCE"/>
    <property type="match status" value="1"/>
</dbReference>
<evidence type="ECO:0000256" key="9">
    <source>
        <dbReference type="ARBA" id="ARBA00044624"/>
    </source>
</evidence>
<keyword evidence="3 10" id="KW-0808">Transferase</keyword>
<evidence type="ECO:0000256" key="6">
    <source>
        <dbReference type="ARBA" id="ARBA00023042"/>
    </source>
</evidence>
<dbReference type="GO" id="GO:0004651">
    <property type="term" value="F:polynucleotide 5'-phosphatase activity"/>
    <property type="evidence" value="ECO:0007669"/>
    <property type="project" value="UniProtKB-UniRule"/>
</dbReference>
<dbReference type="Pfam" id="PF01331">
    <property type="entry name" value="mRNA_cap_enzyme"/>
    <property type="match status" value="1"/>
</dbReference>
<dbReference type="CDD" id="cd17664">
    <property type="entry name" value="Mce1_N"/>
    <property type="match status" value="1"/>
</dbReference>
<dbReference type="EC" id="2.7.7.50" evidence="10"/>
<feature type="binding site" evidence="13">
    <location>
        <begin position="348"/>
        <end position="350"/>
    </location>
    <ligand>
        <name>GTP</name>
        <dbReference type="ChEBI" id="CHEBI:37565"/>
    </ligand>
</feature>
<dbReference type="GO" id="GO:0006370">
    <property type="term" value="P:7-methylguanosine mRNA capping"/>
    <property type="evidence" value="ECO:0007669"/>
    <property type="project" value="UniProtKB-UniRule"/>
</dbReference>
<feature type="active site" description="N6-GMP-lysine intermediate" evidence="12">
    <location>
        <position position="299"/>
    </location>
</feature>
<dbReference type="PANTHER" id="PTHR10367:SF17">
    <property type="entry name" value="MRNA-CAPPING ENZYME"/>
    <property type="match status" value="1"/>
</dbReference>